<organism evidence="2 3">
    <name type="scientific">Panicum virgatum</name>
    <name type="common">Blackwell switchgrass</name>
    <dbReference type="NCBI Taxonomy" id="38727"/>
    <lineage>
        <taxon>Eukaryota</taxon>
        <taxon>Viridiplantae</taxon>
        <taxon>Streptophyta</taxon>
        <taxon>Embryophyta</taxon>
        <taxon>Tracheophyta</taxon>
        <taxon>Spermatophyta</taxon>
        <taxon>Magnoliopsida</taxon>
        <taxon>Liliopsida</taxon>
        <taxon>Poales</taxon>
        <taxon>Poaceae</taxon>
        <taxon>PACMAD clade</taxon>
        <taxon>Panicoideae</taxon>
        <taxon>Panicodae</taxon>
        <taxon>Paniceae</taxon>
        <taxon>Panicinae</taxon>
        <taxon>Panicum</taxon>
        <taxon>Panicum sect. Hiantes</taxon>
    </lineage>
</organism>
<dbReference type="Gene3D" id="1.20.1280.50">
    <property type="match status" value="1"/>
</dbReference>
<dbReference type="InterPro" id="IPR036047">
    <property type="entry name" value="F-box-like_dom_sf"/>
</dbReference>
<feature type="domain" description="F-box" evidence="1">
    <location>
        <begin position="15"/>
        <end position="55"/>
    </location>
</feature>
<dbReference type="EMBL" id="CM029041">
    <property type="protein sequence ID" value="KAG2626402.1"/>
    <property type="molecule type" value="Genomic_DNA"/>
</dbReference>
<proteinExistence type="predicted"/>
<dbReference type="SUPFAM" id="SSF81383">
    <property type="entry name" value="F-box domain"/>
    <property type="match status" value="1"/>
</dbReference>
<dbReference type="Pfam" id="PF00646">
    <property type="entry name" value="F-box"/>
    <property type="match status" value="1"/>
</dbReference>
<evidence type="ECO:0000259" key="1">
    <source>
        <dbReference type="SMART" id="SM00256"/>
    </source>
</evidence>
<dbReference type="SMART" id="SM00256">
    <property type="entry name" value="FBOX"/>
    <property type="match status" value="1"/>
</dbReference>
<dbReference type="PANTHER" id="PTHR33110">
    <property type="entry name" value="F-BOX/KELCH-REPEAT PROTEIN-RELATED"/>
    <property type="match status" value="1"/>
</dbReference>
<evidence type="ECO:0000313" key="3">
    <source>
        <dbReference type="Proteomes" id="UP000823388"/>
    </source>
</evidence>
<name>A0A8T0UPP0_PANVG</name>
<reference evidence="2" key="1">
    <citation type="submission" date="2020-05" db="EMBL/GenBank/DDBJ databases">
        <title>WGS assembly of Panicum virgatum.</title>
        <authorList>
            <person name="Lovell J.T."/>
            <person name="Jenkins J."/>
            <person name="Shu S."/>
            <person name="Juenger T.E."/>
            <person name="Schmutz J."/>
        </authorList>
    </citation>
    <scope>NUCLEOTIDE SEQUENCE</scope>
    <source>
        <strain evidence="2">AP13</strain>
    </source>
</reference>
<evidence type="ECO:0000313" key="2">
    <source>
        <dbReference type="EMBL" id="KAG2626402.1"/>
    </source>
</evidence>
<dbReference type="Proteomes" id="UP000823388">
    <property type="component" value="Chromosome 3K"/>
</dbReference>
<dbReference type="AlphaFoldDB" id="A0A8T0UPP0"/>
<comment type="caution">
    <text evidence="2">The sequence shown here is derived from an EMBL/GenBank/DDBJ whole genome shotgun (WGS) entry which is preliminary data.</text>
</comment>
<dbReference type="InterPro" id="IPR001810">
    <property type="entry name" value="F-box_dom"/>
</dbReference>
<gene>
    <name evidence="2" type="ORF">PVAP13_3KG359200</name>
</gene>
<accession>A0A8T0UPP0</accession>
<sequence>MAISPASLRPWPDLLPELLGHVIAHLPFPADRARLRVVCRGWHSAARRHVSQLPWLVLPDGSLVTVGDSVAYFHGRTTIPGLPEDATCVGSTDGWLALDRTDQAHRRTTVQDVYSGAFRKPSRDIKHAHAYLLHNPFSGATVPLPELDAVAGVVSEVFEVRKVLMRSPSSAPGDDDVVAFMTSSTRCKSATSSRAAPAKAPSCCLTSPCTISSSSEIGCTGSRPEMTF</sequence>
<dbReference type="PANTHER" id="PTHR33110:SF82">
    <property type="entry name" value="OS07G0500250 PROTEIN"/>
    <property type="match status" value="1"/>
</dbReference>
<keyword evidence="3" id="KW-1185">Reference proteome</keyword>
<protein>
    <recommendedName>
        <fullName evidence="1">F-box domain-containing protein</fullName>
    </recommendedName>
</protein>